<feature type="region of interest" description="Disordered" evidence="2">
    <location>
        <begin position="1"/>
        <end position="165"/>
    </location>
</feature>
<feature type="coiled-coil region" evidence="1">
    <location>
        <begin position="890"/>
        <end position="930"/>
    </location>
</feature>
<dbReference type="GO" id="GO:0032982">
    <property type="term" value="C:myosin filament"/>
    <property type="evidence" value="ECO:0007669"/>
    <property type="project" value="TreeGrafter"/>
</dbReference>
<dbReference type="GO" id="GO:0000146">
    <property type="term" value="F:microfilament motor activity"/>
    <property type="evidence" value="ECO:0007669"/>
    <property type="project" value="TreeGrafter"/>
</dbReference>
<evidence type="ECO:0000313" key="3">
    <source>
        <dbReference type="EMBL" id="PPJ52788.1"/>
    </source>
</evidence>
<evidence type="ECO:0000256" key="1">
    <source>
        <dbReference type="SAM" id="Coils"/>
    </source>
</evidence>
<organism evidence="3 4">
    <name type="scientific">Cercospora berteroae</name>
    <dbReference type="NCBI Taxonomy" id="357750"/>
    <lineage>
        <taxon>Eukaryota</taxon>
        <taxon>Fungi</taxon>
        <taxon>Dikarya</taxon>
        <taxon>Ascomycota</taxon>
        <taxon>Pezizomycotina</taxon>
        <taxon>Dothideomycetes</taxon>
        <taxon>Dothideomycetidae</taxon>
        <taxon>Mycosphaerellales</taxon>
        <taxon>Mycosphaerellaceae</taxon>
        <taxon>Cercospora</taxon>
    </lineage>
</organism>
<reference evidence="4" key="1">
    <citation type="journal article" date="2017" name="bioRxiv">
        <title>Conservation of a gene cluster reveals novel cercosporin biosynthetic mechanisms and extends production to the genus Colletotrichum.</title>
        <authorList>
            <person name="de Jonge R."/>
            <person name="Ebert M.K."/>
            <person name="Huitt-Roehl C.R."/>
            <person name="Pal P."/>
            <person name="Suttle J.C."/>
            <person name="Spanner R.E."/>
            <person name="Neubauer J.D."/>
            <person name="Jurick W.M.II."/>
            <person name="Stott K.A."/>
            <person name="Secor G.A."/>
            <person name="Thomma B.P.H.J."/>
            <person name="Van de Peer Y."/>
            <person name="Townsend C.A."/>
            <person name="Bolton M.D."/>
        </authorList>
    </citation>
    <scope>NUCLEOTIDE SEQUENCE [LARGE SCALE GENOMIC DNA]</scope>
    <source>
        <strain evidence="4">CBS538.71</strain>
    </source>
</reference>
<feature type="region of interest" description="Disordered" evidence="2">
    <location>
        <begin position="1972"/>
        <end position="2007"/>
    </location>
</feature>
<dbReference type="PANTHER" id="PTHR45615">
    <property type="entry name" value="MYOSIN HEAVY CHAIN, NON-MUSCLE"/>
    <property type="match status" value="1"/>
</dbReference>
<dbReference type="STRING" id="357750.A0A2S6BZ83"/>
<feature type="compositionally biased region" description="Basic and acidic residues" evidence="2">
    <location>
        <begin position="438"/>
        <end position="447"/>
    </location>
</feature>
<evidence type="ECO:0000313" key="4">
    <source>
        <dbReference type="Proteomes" id="UP000237631"/>
    </source>
</evidence>
<dbReference type="OrthoDB" id="5423371at2759"/>
<keyword evidence="4" id="KW-1185">Reference proteome</keyword>
<evidence type="ECO:0008006" key="5">
    <source>
        <dbReference type="Google" id="ProtNLM"/>
    </source>
</evidence>
<comment type="caution">
    <text evidence="3">The sequence shown here is derived from an EMBL/GenBank/DDBJ whole genome shotgun (WGS) entry which is preliminary data.</text>
</comment>
<feature type="coiled-coil region" evidence="1">
    <location>
        <begin position="1817"/>
        <end position="1928"/>
    </location>
</feature>
<feature type="compositionally biased region" description="Acidic residues" evidence="2">
    <location>
        <begin position="2110"/>
        <end position="2119"/>
    </location>
</feature>
<feature type="compositionally biased region" description="Basic and acidic residues" evidence="2">
    <location>
        <begin position="1"/>
        <end position="14"/>
    </location>
</feature>
<feature type="coiled-coil region" evidence="1">
    <location>
        <begin position="1537"/>
        <end position="1571"/>
    </location>
</feature>
<feature type="region of interest" description="Disordered" evidence="2">
    <location>
        <begin position="287"/>
        <end position="307"/>
    </location>
</feature>
<feature type="region of interest" description="Disordered" evidence="2">
    <location>
        <begin position="2083"/>
        <end position="2171"/>
    </location>
</feature>
<sequence length="2310" mass="252037">MSGYERDASRDRGDSHHKHSFSYSDGRASVPMWDSSDPERAPPPLPLNPSTGSSPTKPNTSAGIAAAAKAIVEKARESAPISSYTQNKSGGDERSLVKGAHHKRMQSLQTSPVKDLRSYLENRSPERSPERPNSRHSWMPGRMSSIEDFSPSPQCTTPTPAEKERDAMKDTPMLRPTTRQRSIYGENTPPSATMLALQTMQVPDPPLADITNVDAPTTPNNPRVHTNYDFSSQLLNLTTIATNLQNEMKNLSRRSKDNATDLLTLKEATNSRDEDIRKSLRELASSVSAQNLLPPPPVGSSARSMSSFSHCIDSKPFGSPPSAGKSYSVPRAASAHSFLDEPRCGSPSPYSVEGAASVAMLEKIIREMVTKDGQDRLLTTLSELLEKSGKENKDAKKKIEELTEFIRERSESHALVPVSTANGGPPKLELNFDSPTPKARDASYARRDSNDEELMRLLGRIKDSVTHSGGTTSEVKGLVRDLRGEVLGMGRELGKKLDQIGDAQLNTSLDRSINEGRDNEHLEEVQHIVQEAMAELKQNLAGIMKERAEQDDDTFKQLAVARSGPNAEEMMATVQRALAEHNSSLEKSRETDVENLGIDREGVLAAVKEGLQDFEPNIELQQFGLERDEILAVLKEGLEQHREDRAEPAPPQIDKGEIYEVMQEALKDFRAPLPADQLEQLKEELIGNVRQALDDFTPPPAEAPISHDAMNAMVLAAVTAGLAEHGPSAPRELEINRDDLFDAVKAGLDDPFGGFSEQVLKQLGDLIEEMRVEFKQYSAANGRDTEQVLDAIKDGHEALRHEIETYVDRAQDVTGKDEIVDTVKTGLERLREDVKDFCAAGPSHDGGRGEMLEYIRAEFEQLHSTIKENGSTRDAEESEAGQTAVIMVLKEGLDDLKAHLESRNDDLINNEELNEAMKEEFDQLKGAILNASAADKNELLETIQDSMVALHGKLNGSELSAIAGGATDEIMDTMRQELATLKESLHAMISDNDKDAIAASIRETIDELRTQMLADQDDASAAALATIKQEIEGLKESFGSALVVGNSGERSMSDEDNETLQAIRASLDEVKESVGKHTSDGISTEQLEAIRGEFENLRNSIATNAAHAGSNEEVLDAIHLGLDDLRSHLEKKLDNPETAIQHQGQVLDALNEGLETLRADIVKTLDKPLDQTVNYEILETLKDGLAELRNEMDKLKSSGVDKPHGTEGGEIVLADGLTRELSAEDVAAAEAASKTSTSAQKADIEGLEVLLAQVQIKIEAMDHAMQGISSQQAAPQVPDGIALKEDLTGLESMIRELQESVLGMNSKSEERSPEGAALKEDTNAIETLLRNTKAQLEEMVLPDPTTAATKDHLDEIQVAVAVANEALVGITEKIDNSTASKADVAVVEVLATDIKTMMDELKEKQTAADSEEKPETMTKSDLDVLGVLCTEIKTSVSELHNPDPASVPTKADVEQLQGLINDFRESHDKMRDSYETDIAVTAKAFDDRKKEFDDTIAQIDEVKSLIAEIKVELLEKVADGETGINALGVTLKGLEERSDNEAVVTEVKEVMEKLKEEFEKAHASIEAIKVDHAASSESALEKQSEHKDSVVSELAEKLENSFGALMSKYDDAQTAAEEKSKTLEENVTKQEELLNSTKEMADDLKLSIDTLGSTLTAFIGDLPAQVEKMTEESKTVFAQGETTQVKLDEASEALKNEHASTRSEVARILAAVDVLQSDMSEHNPRFMVTLEEVRALINQHYEHSQKAYSAAEEQAQAVKELQEALKSGFEETKNQHADGLKSHHEALEKSLPMLMPPPVEMPAPPEKYDDSAVREKLDELMSHVEEAKDRSAQLERLDGIHAKVMATATELSAFVVAQNKQIQEDHESKEKEAEEIALLLERRLERKDQLEADITVLNEEKMSLQAAVEQLKAEKEALASQKSRLSADVSSVEMALHIRRDELHDMDNKAAAIERRMLEGVMNQSRMLLLTKSKKSAPSSLKKKSQGRDLRIPSDASADSAHTVTSSVQPIKANHALAMKARPTLLRNGAVAPNIAERRIVSLNQINHNVPTGAHAYTSDKPSLINGGGLGNVKRSHSVKHNFMHKPSWTERKQRVSSLASTTENKENELSEEDEDENVDASPQEFGSEVGTTRRTSLMSGTDGSMSYATGSYVGEGETPGENGQRRSLAPSDMTYETGSYLSNGSYMTGTDLDRRSSIGSSAHGQLGMTPLEQDAQLGAINPSDLSILPRSSLSTVPEGQSEVSSVAPIQATASEIEAAVQEVMGEMDDKELKRSYAPPSDSGLGTDCPTAACESGAESGGSAVGYFAK</sequence>
<accession>A0A2S6BZ83</accession>
<feature type="coiled-coil region" evidence="1">
    <location>
        <begin position="519"/>
        <end position="553"/>
    </location>
</feature>
<feature type="compositionally biased region" description="Basic and acidic residues" evidence="2">
    <location>
        <begin position="114"/>
        <end position="133"/>
    </location>
</feature>
<keyword evidence="1" id="KW-0175">Coiled coil</keyword>
<dbReference type="Proteomes" id="UP000237631">
    <property type="component" value="Unassembled WGS sequence"/>
</dbReference>
<evidence type="ECO:0000256" key="2">
    <source>
        <dbReference type="SAM" id="MobiDB-lite"/>
    </source>
</evidence>
<dbReference type="GO" id="GO:0051015">
    <property type="term" value="F:actin filament binding"/>
    <property type="evidence" value="ECO:0007669"/>
    <property type="project" value="TreeGrafter"/>
</dbReference>
<feature type="region of interest" description="Disordered" evidence="2">
    <location>
        <begin position="2270"/>
        <end position="2289"/>
    </location>
</feature>
<feature type="compositionally biased region" description="Polar residues" evidence="2">
    <location>
        <begin position="2130"/>
        <end position="2150"/>
    </location>
</feature>
<dbReference type="GO" id="GO:0005737">
    <property type="term" value="C:cytoplasm"/>
    <property type="evidence" value="ECO:0007669"/>
    <property type="project" value="TreeGrafter"/>
</dbReference>
<gene>
    <name evidence="3" type="ORF">CBER1_11445</name>
</gene>
<feature type="region of interest" description="Disordered" evidence="2">
    <location>
        <begin position="417"/>
        <end position="447"/>
    </location>
</feature>
<proteinExistence type="predicted"/>
<feature type="coiled-coil region" evidence="1">
    <location>
        <begin position="1613"/>
        <end position="1640"/>
    </location>
</feature>
<dbReference type="PANTHER" id="PTHR45615:SF40">
    <property type="entry name" value="MYOSIN HEAVY CHAIN, NON-MUSCLE"/>
    <property type="match status" value="1"/>
</dbReference>
<feature type="compositionally biased region" description="Polar residues" evidence="2">
    <location>
        <begin position="80"/>
        <end position="89"/>
    </location>
</feature>
<name>A0A2S6BZ83_9PEZI</name>
<dbReference type="EMBL" id="PNEN01001661">
    <property type="protein sequence ID" value="PPJ52788.1"/>
    <property type="molecule type" value="Genomic_DNA"/>
</dbReference>
<dbReference type="GO" id="GO:0016460">
    <property type="term" value="C:myosin II complex"/>
    <property type="evidence" value="ECO:0007669"/>
    <property type="project" value="TreeGrafter"/>
</dbReference>
<protein>
    <recommendedName>
        <fullName evidence="5">Chromosome segregation ATPase family protein</fullName>
    </recommendedName>
</protein>